<reference evidence="2 3" key="1">
    <citation type="journal article" date="2010" name="Science">
        <title>Pathogenicity determinants in smut fungi revealed by genome comparison.</title>
        <authorList>
            <person name="Schirawski J."/>
            <person name="Mannhaupt G."/>
            <person name="Muench K."/>
            <person name="Brefort T."/>
            <person name="Schipper K."/>
            <person name="Doehlemann G."/>
            <person name="Di Stasio M."/>
            <person name="Roessel N."/>
            <person name="Mendoza-Mendoza A."/>
            <person name="Pester D."/>
            <person name="Mueller O."/>
            <person name="Winterberg B."/>
            <person name="Meyer E."/>
            <person name="Ghareeb H."/>
            <person name="Wollenberg T."/>
            <person name="Muensterkoetter M."/>
            <person name="Wong P."/>
            <person name="Walter M."/>
            <person name="Stukenbrock E."/>
            <person name="Gueldener U."/>
            <person name="Kahmann R."/>
        </authorList>
    </citation>
    <scope>NUCLEOTIDE SEQUENCE [LARGE SCALE GENOMIC DNA]</scope>
    <source>
        <strain evidence="3">SRZ2</strain>
    </source>
</reference>
<dbReference type="AlphaFoldDB" id="E6ZZJ8"/>
<gene>
    <name evidence="2" type="ORF">sr13357</name>
</gene>
<dbReference type="VEuPathDB" id="FungiDB:sr13357"/>
<evidence type="ECO:0000256" key="1">
    <source>
        <dbReference type="SAM" id="MobiDB-lite"/>
    </source>
</evidence>
<feature type="region of interest" description="Disordered" evidence="1">
    <location>
        <begin position="313"/>
        <end position="346"/>
    </location>
</feature>
<proteinExistence type="predicted"/>
<evidence type="ECO:0000313" key="2">
    <source>
        <dbReference type="EMBL" id="CBQ72678.1"/>
    </source>
</evidence>
<sequence length="379" mass="40924">MSASPPTPRLQLFQLPPEILHLIARSYIDDLPSCSSSSSSSRNNITSVLCTSTIFRDLFLPKLYASIHIHSLDQLSRFVHPDSGTHIYAPRYTLDSLTINIPGVPGGGDGTSTAAGKQRSRDRLVLASLALHLCCNVRSISFEFFSVRHSEILTSDDSRAHEARVFREAMEALTRVKRFRWVPPRRDANAIRGLSIVVVDQVVPSLAQGLVGCAELETLELWNMMLPDDGGAELAQALIHLSGRRAQRGSRQTLQLILRSVTNLNPKSICDLALATPPIKVSIADGFVASIWGARVDQLAVQECVLDTLLPDGSTASSSSDSDSSRRKSDSSTSSDDSSIATSRATTPELRIQQTLAKASDNVCFAVLQGGIAGSQGFA</sequence>
<organism evidence="2 3">
    <name type="scientific">Sporisorium reilianum (strain SRZ2)</name>
    <name type="common">Maize head smut fungus</name>
    <dbReference type="NCBI Taxonomy" id="999809"/>
    <lineage>
        <taxon>Eukaryota</taxon>
        <taxon>Fungi</taxon>
        <taxon>Dikarya</taxon>
        <taxon>Basidiomycota</taxon>
        <taxon>Ustilaginomycotina</taxon>
        <taxon>Ustilaginomycetes</taxon>
        <taxon>Ustilaginales</taxon>
        <taxon>Ustilaginaceae</taxon>
        <taxon>Sporisorium</taxon>
    </lineage>
</organism>
<name>E6ZZJ8_SPORE</name>
<evidence type="ECO:0000313" key="3">
    <source>
        <dbReference type="Proteomes" id="UP000008867"/>
    </source>
</evidence>
<dbReference type="HOGENOM" id="CLU_729929_0_0_1"/>
<feature type="compositionally biased region" description="Low complexity" evidence="1">
    <location>
        <begin position="331"/>
        <end position="346"/>
    </location>
</feature>
<accession>E6ZZJ8</accession>
<dbReference type="eggNOG" id="ENOG502R256">
    <property type="taxonomic scope" value="Eukaryota"/>
</dbReference>
<dbReference type="Proteomes" id="UP000008867">
    <property type="component" value="Chromosome 5"/>
</dbReference>
<dbReference type="EMBL" id="FQ311470">
    <property type="protein sequence ID" value="CBQ72678.1"/>
    <property type="molecule type" value="Genomic_DNA"/>
</dbReference>
<protein>
    <submittedName>
        <fullName evidence="2">Uncharacterized protein</fullName>
    </submittedName>
</protein>
<dbReference type="OrthoDB" id="2548305at2759"/>
<keyword evidence="3" id="KW-1185">Reference proteome</keyword>